<proteinExistence type="predicted"/>
<evidence type="ECO:0008006" key="3">
    <source>
        <dbReference type="Google" id="ProtNLM"/>
    </source>
</evidence>
<dbReference type="AlphaFoldDB" id="A0A8J2XV43"/>
<evidence type="ECO:0000313" key="1">
    <source>
        <dbReference type="EMBL" id="GGB14326.1"/>
    </source>
</evidence>
<sequence length="403" mass="43319">MRLCRIQLSGVTVALWIVLISGVSTLVPCYLPAQGCTGTLASTTYDTVFTSNNGNTSFNYSVPKFPVNSLTLYAVTIRSIVTVNSGMTLTNIYSSSENASAQWYRTDDINSTPSGDFNNSVLSTKFIANGLAAGASKTFTPANVIHNNSIIVDSVYTGDGSFLPSNYSGSGKISFTYTASSDLLLVPSTSTVDTSASSFADQMHFSVTYYYCNPGVLATDLLSFTAVKQDNGTVLLGWSTANEHAGRRYDIEVSTDGTSFSGYTAVASDPVNTSESYSYAYPIEPAARGKLYFRLRIIDQLGPDHYSIVRIIDLDKASPAGNRFYIYPNPPTDHIELNIPGNNPQPWQVDILAADGSLVQRTMVNGTNALHVGFGRSLSGGAYFVRAVNPATGEQYTGSFVIR</sequence>
<gene>
    <name evidence="1" type="ORF">GCM10011511_42660</name>
</gene>
<reference evidence="1" key="1">
    <citation type="journal article" date="2014" name="Int. J. Syst. Evol. Microbiol.">
        <title>Complete genome sequence of Corynebacterium casei LMG S-19264T (=DSM 44701T), isolated from a smear-ripened cheese.</title>
        <authorList>
            <consortium name="US DOE Joint Genome Institute (JGI-PGF)"/>
            <person name="Walter F."/>
            <person name="Albersmeier A."/>
            <person name="Kalinowski J."/>
            <person name="Ruckert C."/>
        </authorList>
    </citation>
    <scope>NUCLEOTIDE SEQUENCE</scope>
    <source>
        <strain evidence="1">CGMCC 1.15448</strain>
    </source>
</reference>
<evidence type="ECO:0000313" key="2">
    <source>
        <dbReference type="Proteomes" id="UP000607559"/>
    </source>
</evidence>
<dbReference type="RefSeq" id="WP_188935538.1">
    <property type="nucleotide sequence ID" value="NZ_BMJC01000004.1"/>
</dbReference>
<keyword evidence="2" id="KW-1185">Reference proteome</keyword>
<accession>A0A8J2XV43</accession>
<dbReference type="Proteomes" id="UP000607559">
    <property type="component" value="Unassembled WGS sequence"/>
</dbReference>
<protein>
    <recommendedName>
        <fullName evidence="3">T9SS C-terminal target domain-containing protein</fullName>
    </recommendedName>
</protein>
<organism evidence="1 2">
    <name type="scientific">Puia dinghuensis</name>
    <dbReference type="NCBI Taxonomy" id="1792502"/>
    <lineage>
        <taxon>Bacteria</taxon>
        <taxon>Pseudomonadati</taxon>
        <taxon>Bacteroidota</taxon>
        <taxon>Chitinophagia</taxon>
        <taxon>Chitinophagales</taxon>
        <taxon>Chitinophagaceae</taxon>
        <taxon>Puia</taxon>
    </lineage>
</organism>
<comment type="caution">
    <text evidence="1">The sequence shown here is derived from an EMBL/GenBank/DDBJ whole genome shotgun (WGS) entry which is preliminary data.</text>
</comment>
<dbReference type="EMBL" id="BMJC01000004">
    <property type="protein sequence ID" value="GGB14326.1"/>
    <property type="molecule type" value="Genomic_DNA"/>
</dbReference>
<reference evidence="1" key="2">
    <citation type="submission" date="2020-09" db="EMBL/GenBank/DDBJ databases">
        <authorList>
            <person name="Sun Q."/>
            <person name="Zhou Y."/>
        </authorList>
    </citation>
    <scope>NUCLEOTIDE SEQUENCE</scope>
    <source>
        <strain evidence="1">CGMCC 1.15448</strain>
    </source>
</reference>
<name>A0A8J2XV43_9BACT</name>